<keyword evidence="1" id="KW-0472">Membrane</keyword>
<keyword evidence="3" id="KW-1185">Reference proteome</keyword>
<keyword evidence="1" id="KW-1133">Transmembrane helix</keyword>
<evidence type="ECO:0000313" key="3">
    <source>
        <dbReference type="Proteomes" id="UP000618460"/>
    </source>
</evidence>
<evidence type="ECO:0000256" key="1">
    <source>
        <dbReference type="SAM" id="Phobius"/>
    </source>
</evidence>
<dbReference type="AlphaFoldDB" id="A0A917TIH5"/>
<feature type="transmembrane region" description="Helical" evidence="1">
    <location>
        <begin position="21"/>
        <end position="43"/>
    </location>
</feature>
<keyword evidence="1" id="KW-0812">Transmembrane</keyword>
<comment type="caution">
    <text evidence="2">The sequence shown here is derived from an EMBL/GenBank/DDBJ whole genome shotgun (WGS) entry which is preliminary data.</text>
</comment>
<reference evidence="2" key="2">
    <citation type="submission" date="2020-09" db="EMBL/GenBank/DDBJ databases">
        <authorList>
            <person name="Sun Q."/>
            <person name="Zhou Y."/>
        </authorList>
    </citation>
    <scope>NUCLEOTIDE SEQUENCE</scope>
    <source>
        <strain evidence="2">CGMCC 1.6333</strain>
    </source>
</reference>
<reference evidence="2" key="1">
    <citation type="journal article" date="2014" name="Int. J. Syst. Evol. Microbiol.">
        <title>Complete genome sequence of Corynebacterium casei LMG S-19264T (=DSM 44701T), isolated from a smear-ripened cheese.</title>
        <authorList>
            <consortium name="US DOE Joint Genome Institute (JGI-PGF)"/>
            <person name="Walter F."/>
            <person name="Albersmeier A."/>
            <person name="Kalinowski J."/>
            <person name="Ruckert C."/>
        </authorList>
    </citation>
    <scope>NUCLEOTIDE SEQUENCE</scope>
    <source>
        <strain evidence="2">CGMCC 1.6333</strain>
    </source>
</reference>
<accession>A0A917TIH5</accession>
<gene>
    <name evidence="2" type="ORF">GCM10011351_07030</name>
</gene>
<name>A0A917TIH5_9BACI</name>
<dbReference type="Proteomes" id="UP000618460">
    <property type="component" value="Unassembled WGS sequence"/>
</dbReference>
<dbReference type="RefSeq" id="WP_205417555.1">
    <property type="nucleotide sequence ID" value="NZ_BMLG01000001.1"/>
</dbReference>
<sequence length="112" mass="11358">MYGMRRNGPIYQQMPPQDQRFGPGFYGISPLASGLIGAGLGYLGGELFDGPGFGGYGPGYGAGYGPGFGGYGPGYGAGYGPGYYGGPGYGPGYNKGFGNPGYGDFGNKPGFF</sequence>
<protein>
    <recommendedName>
        <fullName evidence="4">Spore coat protein</fullName>
    </recommendedName>
</protein>
<proteinExistence type="predicted"/>
<dbReference type="EMBL" id="BMLG01000001">
    <property type="protein sequence ID" value="GGM23824.1"/>
    <property type="molecule type" value="Genomic_DNA"/>
</dbReference>
<organism evidence="2 3">
    <name type="scientific">Paraliobacillus quinghaiensis</name>
    <dbReference type="NCBI Taxonomy" id="470815"/>
    <lineage>
        <taxon>Bacteria</taxon>
        <taxon>Bacillati</taxon>
        <taxon>Bacillota</taxon>
        <taxon>Bacilli</taxon>
        <taxon>Bacillales</taxon>
        <taxon>Bacillaceae</taxon>
        <taxon>Paraliobacillus</taxon>
    </lineage>
</organism>
<evidence type="ECO:0008006" key="4">
    <source>
        <dbReference type="Google" id="ProtNLM"/>
    </source>
</evidence>
<evidence type="ECO:0000313" key="2">
    <source>
        <dbReference type="EMBL" id="GGM23824.1"/>
    </source>
</evidence>